<accession>A0ABX8AD27</accession>
<comment type="catalytic activity">
    <reaction evidence="6 7">
        <text>(2S)-2-hydroxy-3-oxobutyl phosphate + 5-amino-6-(D-ribitylamino)uracil = 6,7-dimethyl-8-(1-D-ribityl)lumazine + phosphate + 2 H2O + H(+)</text>
        <dbReference type="Rhea" id="RHEA:26152"/>
        <dbReference type="ChEBI" id="CHEBI:15377"/>
        <dbReference type="ChEBI" id="CHEBI:15378"/>
        <dbReference type="ChEBI" id="CHEBI:15934"/>
        <dbReference type="ChEBI" id="CHEBI:43474"/>
        <dbReference type="ChEBI" id="CHEBI:58201"/>
        <dbReference type="ChEBI" id="CHEBI:58830"/>
        <dbReference type="EC" id="2.5.1.78"/>
    </reaction>
</comment>
<dbReference type="GO" id="GO:0000906">
    <property type="term" value="F:6,7-dimethyl-8-ribityllumazine synthase activity"/>
    <property type="evidence" value="ECO:0007669"/>
    <property type="project" value="UniProtKB-EC"/>
</dbReference>
<evidence type="ECO:0000313" key="8">
    <source>
        <dbReference type="EMBL" id="QUS41654.1"/>
    </source>
</evidence>
<protein>
    <recommendedName>
        <fullName evidence="3 7">6,7-dimethyl-8-ribityllumazine synthase</fullName>
        <shortName evidence="7">DMRL synthase</shortName>
        <shortName evidence="7">LS</shortName>
        <shortName evidence="7">Lumazine synthase</shortName>
        <ecNumber evidence="3 7">2.5.1.78</ecNumber>
    </recommendedName>
</protein>
<keyword evidence="5 7" id="KW-0808">Transferase</keyword>
<dbReference type="EC" id="2.5.1.78" evidence="3 7"/>
<evidence type="ECO:0000256" key="2">
    <source>
        <dbReference type="ARBA" id="ARBA00007424"/>
    </source>
</evidence>
<dbReference type="NCBIfam" id="NF009084">
    <property type="entry name" value="PRK12419.1"/>
    <property type="match status" value="1"/>
</dbReference>
<feature type="binding site" evidence="7">
    <location>
        <begin position="64"/>
        <end position="66"/>
    </location>
    <ligand>
        <name>5-amino-6-(D-ribitylamino)uracil</name>
        <dbReference type="ChEBI" id="CHEBI:15934"/>
    </ligand>
</feature>
<gene>
    <name evidence="7" type="primary">ribH</name>
    <name evidence="8" type="ORF">RPMA_24465</name>
</gene>
<comment type="caution">
    <text evidence="7">Lacks conserved residue(s) required for the propagation of feature annotation.</text>
</comment>
<organism evidence="8 9">
    <name type="scientific">Tardiphaga alba</name>
    <dbReference type="NCBI Taxonomy" id="340268"/>
    <lineage>
        <taxon>Bacteria</taxon>
        <taxon>Pseudomonadati</taxon>
        <taxon>Pseudomonadota</taxon>
        <taxon>Alphaproteobacteria</taxon>
        <taxon>Hyphomicrobiales</taxon>
        <taxon>Nitrobacteraceae</taxon>
        <taxon>Tardiphaga</taxon>
    </lineage>
</organism>
<dbReference type="SUPFAM" id="SSF52121">
    <property type="entry name" value="Lumazine synthase"/>
    <property type="match status" value="1"/>
</dbReference>
<dbReference type="Pfam" id="PF00885">
    <property type="entry name" value="DMRL_synthase"/>
    <property type="match status" value="1"/>
</dbReference>
<evidence type="ECO:0000256" key="4">
    <source>
        <dbReference type="ARBA" id="ARBA00022619"/>
    </source>
</evidence>
<dbReference type="HAMAP" id="MF_00178">
    <property type="entry name" value="Lumazine_synth"/>
    <property type="match status" value="1"/>
</dbReference>
<evidence type="ECO:0000256" key="1">
    <source>
        <dbReference type="ARBA" id="ARBA00004917"/>
    </source>
</evidence>
<dbReference type="InterPro" id="IPR034964">
    <property type="entry name" value="LS"/>
</dbReference>
<dbReference type="Proteomes" id="UP000682843">
    <property type="component" value="Chromosome"/>
</dbReference>
<comment type="similarity">
    <text evidence="2 7">Belongs to the DMRL synthase family.</text>
</comment>
<evidence type="ECO:0000256" key="7">
    <source>
        <dbReference type="HAMAP-Rule" id="MF_00178"/>
    </source>
</evidence>
<dbReference type="EMBL" id="CP036498">
    <property type="protein sequence ID" value="QUS41654.1"/>
    <property type="molecule type" value="Genomic_DNA"/>
</dbReference>
<dbReference type="PANTHER" id="PTHR21058">
    <property type="entry name" value="6,7-DIMETHYL-8-RIBITYLLUMAZINE SYNTHASE DMRL SYNTHASE LUMAZINE SYNTHASE"/>
    <property type="match status" value="1"/>
</dbReference>
<proteinExistence type="inferred from homology"/>
<comment type="function">
    <text evidence="7">Catalyzes the formation of 6,7-dimethyl-8-ribityllumazine by condensation of 5-amino-6-(D-ribitylamino)uracil with 3,4-dihydroxy-2-butanone 4-phosphate. This is the penultimate step in the biosynthesis of riboflavin.</text>
</comment>
<reference evidence="8 9" key="1">
    <citation type="submission" date="2019-02" db="EMBL/GenBank/DDBJ databases">
        <title>Emended description of the genus Rhodopseudomonas and description of Rhodopseudomonas albus sp. nov., a non-phototrophic, heavy-metal-tolerant bacterium isolated from garden soil.</title>
        <authorList>
            <person name="Bao Z."/>
            <person name="Cao W.W."/>
            <person name="Sato Y."/>
            <person name="Nishizawa T."/>
            <person name="Zhao J."/>
            <person name="Guo Y."/>
            <person name="Ohta H."/>
        </authorList>
    </citation>
    <scope>NUCLEOTIDE SEQUENCE [LARGE SCALE GENOMIC DNA]</scope>
    <source>
        <strain evidence="8 9">SK50-23</strain>
    </source>
</reference>
<comment type="pathway">
    <text evidence="1 7">Cofactor biosynthesis; riboflavin biosynthesis; riboflavin from 2-hydroxy-3-oxobutyl phosphate and 5-amino-6-(D-ribitylamino)uracil: step 1/2.</text>
</comment>
<keyword evidence="4 7" id="KW-0686">Riboflavin biosynthesis</keyword>
<evidence type="ECO:0000256" key="5">
    <source>
        <dbReference type="ARBA" id="ARBA00022679"/>
    </source>
</evidence>
<feature type="binding site" evidence="7">
    <location>
        <position position="135"/>
    </location>
    <ligand>
        <name>(2S)-2-hydroxy-3-oxobutyl phosphate</name>
        <dbReference type="ChEBI" id="CHEBI:58830"/>
    </ligand>
</feature>
<dbReference type="InterPro" id="IPR036467">
    <property type="entry name" value="LS/RS_sf"/>
</dbReference>
<dbReference type="InterPro" id="IPR002180">
    <property type="entry name" value="LS/RS"/>
</dbReference>
<dbReference type="RefSeq" id="WP_211910293.1">
    <property type="nucleotide sequence ID" value="NZ_CP036498.1"/>
</dbReference>
<evidence type="ECO:0000313" key="9">
    <source>
        <dbReference type="Proteomes" id="UP000682843"/>
    </source>
</evidence>
<evidence type="ECO:0000256" key="3">
    <source>
        <dbReference type="ARBA" id="ARBA00012664"/>
    </source>
</evidence>
<keyword evidence="9" id="KW-1185">Reference proteome</keyword>
<dbReference type="PANTHER" id="PTHR21058:SF0">
    <property type="entry name" value="6,7-DIMETHYL-8-RIBITYLLUMAZINE SYNTHASE"/>
    <property type="match status" value="1"/>
</dbReference>
<dbReference type="Gene3D" id="3.40.50.960">
    <property type="entry name" value="Lumazine/riboflavin synthase"/>
    <property type="match status" value="1"/>
</dbReference>
<feature type="binding site" evidence="7">
    <location>
        <position position="30"/>
    </location>
    <ligand>
        <name>5-amino-6-(D-ribitylamino)uracil</name>
        <dbReference type="ChEBI" id="CHEBI:15934"/>
    </ligand>
</feature>
<sequence length="169" mass="18480">MNQPVTNFKTSSRLELPSSGGRIAFIQACWHKDIVDQCRIGFVAELARRGVGDDHVDFFEVPGAFEIPLQAKLLARTGRYAAIVATALVVDGGIYRHEFVCDAVINGLMRVQLDTDVPVLSAVLTPQHFHEHAEHLRFFREHFVVKGTEAASACAATIANVAVARKLAA</sequence>
<feature type="binding site" evidence="7">
    <location>
        <begin position="88"/>
        <end position="90"/>
    </location>
    <ligand>
        <name>5-amino-6-(D-ribitylamino)uracil</name>
        <dbReference type="ChEBI" id="CHEBI:15934"/>
    </ligand>
</feature>
<feature type="binding site" evidence="7">
    <location>
        <position position="121"/>
    </location>
    <ligand>
        <name>5-amino-6-(D-ribitylamino)uracil</name>
        <dbReference type="ChEBI" id="CHEBI:15934"/>
    </ligand>
</feature>
<feature type="active site" description="Proton donor" evidence="7">
    <location>
        <position position="96"/>
    </location>
</feature>
<name>A0ABX8AD27_9BRAD</name>
<evidence type="ECO:0000256" key="6">
    <source>
        <dbReference type="ARBA" id="ARBA00048785"/>
    </source>
</evidence>